<evidence type="ECO:0000256" key="1">
    <source>
        <dbReference type="SAM" id="MobiDB-lite"/>
    </source>
</evidence>
<reference evidence="3" key="2">
    <citation type="submission" date="2020-10" db="UniProtKB">
        <authorList>
            <consortium name="WormBaseParasite"/>
        </authorList>
    </citation>
    <scope>IDENTIFICATION</scope>
</reference>
<evidence type="ECO:0000313" key="2">
    <source>
        <dbReference type="Proteomes" id="UP000492821"/>
    </source>
</evidence>
<dbReference type="WBParaSite" id="Pan_g23791.t1">
    <property type="protein sequence ID" value="Pan_g23791.t1"/>
    <property type="gene ID" value="Pan_g23791"/>
</dbReference>
<accession>A0A7E4VQD9</accession>
<feature type="region of interest" description="Disordered" evidence="1">
    <location>
        <begin position="21"/>
        <end position="79"/>
    </location>
</feature>
<reference evidence="2" key="1">
    <citation type="journal article" date="2013" name="Genetics">
        <title>The draft genome and transcriptome of Panagrellus redivivus are shaped by the harsh demands of a free-living lifestyle.</title>
        <authorList>
            <person name="Srinivasan J."/>
            <person name="Dillman A.R."/>
            <person name="Macchietto M.G."/>
            <person name="Heikkinen L."/>
            <person name="Lakso M."/>
            <person name="Fracchia K.M."/>
            <person name="Antoshechkin I."/>
            <person name="Mortazavi A."/>
            <person name="Wong G."/>
            <person name="Sternberg P.W."/>
        </authorList>
    </citation>
    <scope>NUCLEOTIDE SEQUENCE [LARGE SCALE GENOMIC DNA]</scope>
    <source>
        <strain evidence="2">MT8872</strain>
    </source>
</reference>
<proteinExistence type="predicted"/>
<dbReference type="Proteomes" id="UP000492821">
    <property type="component" value="Unassembled WGS sequence"/>
</dbReference>
<dbReference type="AlphaFoldDB" id="A0A7E4VQD9"/>
<name>A0A7E4VQD9_PANRE</name>
<protein>
    <submittedName>
        <fullName evidence="3">Secreted protein</fullName>
    </submittedName>
</protein>
<organism evidence="2 3">
    <name type="scientific">Panagrellus redivivus</name>
    <name type="common">Microworm</name>
    <dbReference type="NCBI Taxonomy" id="6233"/>
    <lineage>
        <taxon>Eukaryota</taxon>
        <taxon>Metazoa</taxon>
        <taxon>Ecdysozoa</taxon>
        <taxon>Nematoda</taxon>
        <taxon>Chromadorea</taxon>
        <taxon>Rhabditida</taxon>
        <taxon>Tylenchina</taxon>
        <taxon>Panagrolaimomorpha</taxon>
        <taxon>Panagrolaimoidea</taxon>
        <taxon>Panagrolaimidae</taxon>
        <taxon>Panagrellus</taxon>
    </lineage>
</organism>
<sequence>MGPKTSRVAVYIHLTLSQLTATDGKGGDASGRSSQSIGFREPPAATSLQRRARWQSVSVPNHKWQRRRRASAVDAGLEH</sequence>
<evidence type="ECO:0000313" key="3">
    <source>
        <dbReference type="WBParaSite" id="Pan_g23791.t1"/>
    </source>
</evidence>
<keyword evidence="2" id="KW-1185">Reference proteome</keyword>